<keyword evidence="1" id="KW-0812">Transmembrane</keyword>
<feature type="transmembrane region" description="Helical" evidence="1">
    <location>
        <begin position="6"/>
        <end position="29"/>
    </location>
</feature>
<evidence type="ECO:0000313" key="3">
    <source>
        <dbReference type="Proteomes" id="UP000198584"/>
    </source>
</evidence>
<evidence type="ECO:0000256" key="1">
    <source>
        <dbReference type="SAM" id="Phobius"/>
    </source>
</evidence>
<protein>
    <submittedName>
        <fullName evidence="2">Uncharacterized protein</fullName>
    </submittedName>
</protein>
<reference evidence="2 3" key="1">
    <citation type="submission" date="2016-10" db="EMBL/GenBank/DDBJ databases">
        <authorList>
            <person name="de Groot N.N."/>
        </authorList>
    </citation>
    <scope>NUCLEOTIDE SEQUENCE [LARGE SCALE GENOMIC DNA]</scope>
    <source>
        <strain evidence="2 3">CCM7597</strain>
    </source>
</reference>
<proteinExistence type="predicted"/>
<evidence type="ECO:0000313" key="2">
    <source>
        <dbReference type="EMBL" id="SDZ93679.1"/>
    </source>
</evidence>
<dbReference type="OrthoDB" id="2972151at2"/>
<gene>
    <name evidence="2" type="ORF">SAMN05421743_10225</name>
</gene>
<keyword evidence="3" id="KW-1185">Reference proteome</keyword>
<keyword evidence="1" id="KW-0472">Membrane</keyword>
<organism evidence="2 3">
    <name type="scientific">Thalassobacillus cyri</name>
    <dbReference type="NCBI Taxonomy" id="571932"/>
    <lineage>
        <taxon>Bacteria</taxon>
        <taxon>Bacillati</taxon>
        <taxon>Bacillota</taxon>
        <taxon>Bacilli</taxon>
        <taxon>Bacillales</taxon>
        <taxon>Bacillaceae</taxon>
        <taxon>Thalassobacillus</taxon>
    </lineage>
</organism>
<keyword evidence="1" id="KW-1133">Transmembrane helix</keyword>
<feature type="transmembrane region" description="Helical" evidence="1">
    <location>
        <begin position="36"/>
        <end position="53"/>
    </location>
</feature>
<dbReference type="Proteomes" id="UP000198584">
    <property type="component" value="Unassembled WGS sequence"/>
</dbReference>
<dbReference type="AlphaFoldDB" id="A0A1H3X2Q9"/>
<sequence length="63" mass="6915">MGQKNMISWMFVTVGIINAVTGAVMLFVINEKIISFIFLASSVIFLLAGRVAWNENHGEGAKE</sequence>
<dbReference type="EMBL" id="FNQR01000002">
    <property type="protein sequence ID" value="SDZ93679.1"/>
    <property type="molecule type" value="Genomic_DNA"/>
</dbReference>
<name>A0A1H3X2Q9_9BACI</name>
<accession>A0A1H3X2Q9</accession>
<dbReference type="RefSeq" id="WP_093042049.1">
    <property type="nucleotide sequence ID" value="NZ_FNQR01000002.1"/>
</dbReference>